<reference evidence="2" key="1">
    <citation type="submission" date="2023-06" db="EMBL/GenBank/DDBJ databases">
        <title>Draft Genome Sequences of Representative Paenibacillus Polymyxa, Bacillus cereus, Fictibacillus sp., and Brevibacillus agri Strains Isolated from Amazonian Dark Earth.</title>
        <authorList>
            <person name="Pellegrinetti T.A."/>
            <person name="Cunha I.C.M."/>
            <person name="Chaves M.G."/>
            <person name="Freitas A.S."/>
            <person name="Silva A.V.R."/>
            <person name="Tsai S.M."/>
            <person name="Mendes L.W."/>
        </authorList>
    </citation>
    <scope>NUCLEOTIDE SEQUENCE</scope>
    <source>
        <strain evidence="2">CENA-BCM004</strain>
    </source>
</reference>
<dbReference type="EMBL" id="JAUHLN010000005">
    <property type="protein sequence ID" value="MDN4075499.1"/>
    <property type="molecule type" value="Genomic_DNA"/>
</dbReference>
<comment type="caution">
    <text evidence="2">The sequence shown here is derived from an EMBL/GenBank/DDBJ whole genome shotgun (WGS) entry which is preliminary data.</text>
</comment>
<evidence type="ECO:0000313" key="2">
    <source>
        <dbReference type="EMBL" id="MDN4075499.1"/>
    </source>
</evidence>
<name>A0ABT8ECC6_9BACL</name>
<keyword evidence="3" id="KW-1185">Reference proteome</keyword>
<feature type="coiled-coil region" evidence="1">
    <location>
        <begin position="393"/>
        <end position="445"/>
    </location>
</feature>
<protein>
    <recommendedName>
        <fullName evidence="4">Type VII secretion protein EssB</fullName>
    </recommendedName>
</protein>
<organism evidence="2 3">
    <name type="scientific">Fictibacillus terranigra</name>
    <dbReference type="NCBI Taxonomy" id="3058424"/>
    <lineage>
        <taxon>Bacteria</taxon>
        <taxon>Bacillati</taxon>
        <taxon>Bacillota</taxon>
        <taxon>Bacilli</taxon>
        <taxon>Bacillales</taxon>
        <taxon>Fictibacillaceae</taxon>
        <taxon>Fictibacillus</taxon>
    </lineage>
</organism>
<proteinExistence type="predicted"/>
<accession>A0ABT8ECC6</accession>
<sequence>MKIQLFEHGTLFISKEKHYRLEIAEEKVVGERTEELEDLKIPSPFFFQLTDIKKENDRFLLDYVLEEGYQPLTVAKNYSTVLRLSLLNTLLETDPLGTFSERVLLHPRNIFFKDLKTIKFLYRSNRWLPFDQTPALEQYKILILSLFSRFSYEKYKRDKEKVLIKEKEAFFFEIANAVSLAELKTLLFNRLTKEETEHFFQIEQERVRVKQQKRLWTVLSAAICLSAFGGSFLLQQNTVHEVETAYAKDLNKEKQESKFYRLLSEGNYEGAITHLKQNHGSKKQLAQLYFDNGDYQKAIDTNPLLIKPTIKLLYERHKEQEILKLKGESPYLQLEKKIVSYDYGVLLSEQTFTKDKEQLLRIGKAFVAHGDLTDAKNVNQRLKNKELGNIVQQKELKNKITVLEKQIKDIKDQKKVKEKVKKKQLKPKNLEIQELKAQLKQVTKDLG</sequence>
<dbReference type="Gene3D" id="1.10.510.10">
    <property type="entry name" value="Transferase(Phosphotransferase) domain 1"/>
    <property type="match status" value="1"/>
</dbReference>
<keyword evidence="1" id="KW-0175">Coiled coil</keyword>
<dbReference type="Proteomes" id="UP001168694">
    <property type="component" value="Unassembled WGS sequence"/>
</dbReference>
<evidence type="ECO:0000256" key="1">
    <source>
        <dbReference type="SAM" id="Coils"/>
    </source>
</evidence>
<gene>
    <name evidence="2" type="ORF">QYF49_21300</name>
</gene>
<evidence type="ECO:0008006" key="4">
    <source>
        <dbReference type="Google" id="ProtNLM"/>
    </source>
</evidence>
<evidence type="ECO:0000313" key="3">
    <source>
        <dbReference type="Proteomes" id="UP001168694"/>
    </source>
</evidence>
<dbReference type="RefSeq" id="WP_290401603.1">
    <property type="nucleotide sequence ID" value="NZ_JAUHLN010000005.1"/>
</dbReference>